<protein>
    <submittedName>
        <fullName evidence="1">Uncharacterized protein</fullName>
    </submittedName>
</protein>
<keyword evidence="2" id="KW-1185">Reference proteome</keyword>
<dbReference type="RefSeq" id="WP_113956889.1">
    <property type="nucleotide sequence ID" value="NZ_QNRR01000001.1"/>
</dbReference>
<comment type="caution">
    <text evidence="1">The sequence shown here is derived from an EMBL/GenBank/DDBJ whole genome shotgun (WGS) entry which is preliminary data.</text>
</comment>
<organism evidence="1 2">
    <name type="scientific">Roseimicrobium gellanilyticum</name>
    <dbReference type="NCBI Taxonomy" id="748857"/>
    <lineage>
        <taxon>Bacteria</taxon>
        <taxon>Pseudomonadati</taxon>
        <taxon>Verrucomicrobiota</taxon>
        <taxon>Verrucomicrobiia</taxon>
        <taxon>Verrucomicrobiales</taxon>
        <taxon>Verrucomicrobiaceae</taxon>
        <taxon>Roseimicrobium</taxon>
    </lineage>
</organism>
<dbReference type="EMBL" id="QNRR01000001">
    <property type="protein sequence ID" value="RBP48008.1"/>
    <property type="molecule type" value="Genomic_DNA"/>
</dbReference>
<reference evidence="1 2" key="1">
    <citation type="submission" date="2018-06" db="EMBL/GenBank/DDBJ databases">
        <title>Genomic Encyclopedia of Type Strains, Phase IV (KMG-IV): sequencing the most valuable type-strain genomes for metagenomic binning, comparative biology and taxonomic classification.</title>
        <authorList>
            <person name="Goeker M."/>
        </authorList>
    </citation>
    <scope>NUCLEOTIDE SEQUENCE [LARGE SCALE GENOMIC DNA]</scope>
    <source>
        <strain evidence="1 2">DSM 25532</strain>
    </source>
</reference>
<evidence type="ECO:0000313" key="1">
    <source>
        <dbReference type="EMBL" id="RBP48008.1"/>
    </source>
</evidence>
<evidence type="ECO:0000313" key="2">
    <source>
        <dbReference type="Proteomes" id="UP000253426"/>
    </source>
</evidence>
<sequence>MSTTEEIQGNTATSLCELCGKPGATPLGGRLICSACYEVSGSCCAEFLEVDEDAERIKRIAREVAGS</sequence>
<name>A0A366HXG2_9BACT</name>
<dbReference type="Proteomes" id="UP000253426">
    <property type="component" value="Unassembled WGS sequence"/>
</dbReference>
<proteinExistence type="predicted"/>
<accession>A0A366HXG2</accession>
<dbReference type="AlphaFoldDB" id="A0A366HXG2"/>
<gene>
    <name evidence="1" type="ORF">DES53_101808</name>
</gene>